<dbReference type="OrthoDB" id="4951848at2759"/>
<dbReference type="Proteomes" id="UP000706124">
    <property type="component" value="Unassembled WGS sequence"/>
</dbReference>
<evidence type="ECO:0000313" key="3">
    <source>
        <dbReference type="Proteomes" id="UP000706124"/>
    </source>
</evidence>
<evidence type="ECO:0000256" key="1">
    <source>
        <dbReference type="SAM" id="SignalP"/>
    </source>
</evidence>
<evidence type="ECO:0000313" key="2">
    <source>
        <dbReference type="EMBL" id="KAG5937724.1"/>
    </source>
</evidence>
<gene>
    <name evidence="2" type="ORF">E4U60_001736</name>
</gene>
<dbReference type="EMBL" id="SRPO01000173">
    <property type="protein sequence ID" value="KAG5937724.1"/>
    <property type="molecule type" value="Genomic_DNA"/>
</dbReference>
<feature type="chain" id="PRO_5040273789" description="Fungal calcium binding protein domain-containing protein" evidence="1">
    <location>
        <begin position="20"/>
        <end position="100"/>
    </location>
</feature>
<sequence length="100" mass="10551">MKFQAVTTFLVAALPAVLAVDYTLTCARTMVTGNRTDEQVLASFTKLYENICLNYFDCGLTSAPTLSAGGVEVDGICVSCKVGLAESTFGDCVMAPIPDN</sequence>
<protein>
    <recommendedName>
        <fullName evidence="4">Fungal calcium binding protein domain-containing protein</fullName>
    </recommendedName>
</protein>
<feature type="signal peptide" evidence="1">
    <location>
        <begin position="1"/>
        <end position="19"/>
    </location>
</feature>
<keyword evidence="1" id="KW-0732">Signal</keyword>
<proteinExistence type="predicted"/>
<comment type="caution">
    <text evidence="2">The sequence shown here is derived from an EMBL/GenBank/DDBJ whole genome shotgun (WGS) entry which is preliminary data.</text>
</comment>
<accession>A0A9P7MCS0</accession>
<name>A0A9P7MCS0_9HYPO</name>
<reference evidence="2 3" key="1">
    <citation type="journal article" date="2020" name="bioRxiv">
        <title>Whole genome comparisons of ergot fungi reveals the divergence and evolution of species within the genus Claviceps are the result of varying mechanisms driving genome evolution and host range expansion.</title>
        <authorList>
            <person name="Wyka S.A."/>
            <person name="Mondo S.J."/>
            <person name="Liu M."/>
            <person name="Dettman J."/>
            <person name="Nalam V."/>
            <person name="Broders K.D."/>
        </authorList>
    </citation>
    <scope>NUCLEOTIDE SEQUENCE [LARGE SCALE GENOMIC DNA]</scope>
    <source>
        <strain evidence="2 3">CCC 1485</strain>
    </source>
</reference>
<dbReference type="AlphaFoldDB" id="A0A9P7MCS0"/>
<keyword evidence="3" id="KW-1185">Reference proteome</keyword>
<evidence type="ECO:0008006" key="4">
    <source>
        <dbReference type="Google" id="ProtNLM"/>
    </source>
</evidence>
<organism evidence="2 3">
    <name type="scientific">Claviceps pazoutovae</name>
    <dbReference type="NCBI Taxonomy" id="1649127"/>
    <lineage>
        <taxon>Eukaryota</taxon>
        <taxon>Fungi</taxon>
        <taxon>Dikarya</taxon>
        <taxon>Ascomycota</taxon>
        <taxon>Pezizomycotina</taxon>
        <taxon>Sordariomycetes</taxon>
        <taxon>Hypocreomycetidae</taxon>
        <taxon>Hypocreales</taxon>
        <taxon>Clavicipitaceae</taxon>
        <taxon>Claviceps</taxon>
    </lineage>
</organism>